<proteinExistence type="predicted"/>
<reference evidence="2" key="1">
    <citation type="submission" date="2018-05" db="EMBL/GenBank/DDBJ databases">
        <authorList>
            <person name="Lanie J.A."/>
            <person name="Ng W.-L."/>
            <person name="Kazmierczak K.M."/>
            <person name="Andrzejewski T.M."/>
            <person name="Davidsen T.M."/>
            <person name="Wayne K.J."/>
            <person name="Tettelin H."/>
            <person name="Glass J.I."/>
            <person name="Rusch D."/>
            <person name="Podicherti R."/>
            <person name="Tsui H.-C.T."/>
            <person name="Winkler M.E."/>
        </authorList>
    </citation>
    <scope>NUCLEOTIDE SEQUENCE</scope>
</reference>
<dbReference type="Gene3D" id="3.40.50.10540">
    <property type="entry name" value="Crotonobetainyl-coa:carnitine coa-transferase, domain 1"/>
    <property type="match status" value="1"/>
</dbReference>
<dbReference type="PANTHER" id="PTHR48207">
    <property type="entry name" value="SUCCINATE--HYDROXYMETHYLGLUTARATE COA-TRANSFERASE"/>
    <property type="match status" value="1"/>
</dbReference>
<dbReference type="GO" id="GO:0008410">
    <property type="term" value="F:CoA-transferase activity"/>
    <property type="evidence" value="ECO:0007669"/>
    <property type="project" value="TreeGrafter"/>
</dbReference>
<dbReference type="Pfam" id="PF02515">
    <property type="entry name" value="CoA_transf_3"/>
    <property type="match status" value="1"/>
</dbReference>
<dbReference type="SUPFAM" id="SSF89796">
    <property type="entry name" value="CoA-transferase family III (CaiB/BaiF)"/>
    <property type="match status" value="1"/>
</dbReference>
<keyword evidence="1" id="KW-0808">Transferase</keyword>
<evidence type="ECO:0000256" key="1">
    <source>
        <dbReference type="ARBA" id="ARBA00022679"/>
    </source>
</evidence>
<sequence>MRVLDISNGIAGSYCSSLLAEYGAEVIKIEPPVTGDPTRAIGPFPAQMPDPETSGLFIHLNANKKGITLNLQSESGATLFKELTKESDIVIESFEPGYLDSFGLGYQSLESINPALVLTSITPFGQTGPFRDYRASDIGIFAMSGRMYVHGVDTDSPLAYGPDVIWYQVGATAAAATMSAIFSSFAYGIGQQLDISCLETLTGNVDNRLLFFEYTGELTPRTRWPGGLPQGAYPCADGYVIFGVGYDRYFKRLCQAMEMPWIYSDPRWANYSARTNNSEAFEMLFLEWLLKRTRDEIFRTCQSNRVMCAPLLSFEELIQDDQLSTRGFFYAIHHPTVGHHTTMGPPFMLSNTPAKNKEPSPLLGQHNSVIYGQLGYTELQLSQFRTAGIV</sequence>
<evidence type="ECO:0008006" key="3">
    <source>
        <dbReference type="Google" id="ProtNLM"/>
    </source>
</evidence>
<evidence type="ECO:0000313" key="2">
    <source>
        <dbReference type="EMBL" id="SVB46060.1"/>
    </source>
</evidence>
<dbReference type="PANTHER" id="PTHR48207:SF3">
    <property type="entry name" value="SUCCINATE--HYDROXYMETHYLGLUTARATE COA-TRANSFERASE"/>
    <property type="match status" value="1"/>
</dbReference>
<accession>A0A382E5Z5</accession>
<dbReference type="InterPro" id="IPR003673">
    <property type="entry name" value="CoA-Trfase_fam_III"/>
</dbReference>
<dbReference type="InterPro" id="IPR023606">
    <property type="entry name" value="CoA-Trfase_III_dom_1_sf"/>
</dbReference>
<dbReference type="Gene3D" id="3.30.1540.10">
    <property type="entry name" value="formyl-coa transferase, domain 3"/>
    <property type="match status" value="1"/>
</dbReference>
<dbReference type="AlphaFoldDB" id="A0A382E5Z5"/>
<name>A0A382E5Z5_9ZZZZ</name>
<dbReference type="EMBL" id="UINC01042860">
    <property type="protein sequence ID" value="SVB46060.1"/>
    <property type="molecule type" value="Genomic_DNA"/>
</dbReference>
<protein>
    <recommendedName>
        <fullName evidence="3">CoA transferase</fullName>
    </recommendedName>
</protein>
<dbReference type="InterPro" id="IPR050483">
    <property type="entry name" value="CoA-transferase_III_domain"/>
</dbReference>
<dbReference type="InterPro" id="IPR044855">
    <property type="entry name" value="CoA-Trfase_III_dom3_sf"/>
</dbReference>
<gene>
    <name evidence="2" type="ORF">METZ01_LOCUS198914</name>
</gene>
<organism evidence="2">
    <name type="scientific">marine metagenome</name>
    <dbReference type="NCBI Taxonomy" id="408172"/>
    <lineage>
        <taxon>unclassified sequences</taxon>
        <taxon>metagenomes</taxon>
        <taxon>ecological metagenomes</taxon>
    </lineage>
</organism>